<keyword evidence="1" id="KW-0812">Transmembrane</keyword>
<keyword evidence="1" id="KW-1133">Transmembrane helix</keyword>
<dbReference type="GeneID" id="111253521"/>
<accession>A0A7M7MDP0</accession>
<dbReference type="RefSeq" id="XP_022668759.1">
    <property type="nucleotide sequence ID" value="XM_022813024.1"/>
</dbReference>
<dbReference type="PANTHER" id="PTHR38337:SF1">
    <property type="entry name" value="GUSTATORY RECEPTOR"/>
    <property type="match status" value="1"/>
</dbReference>
<sequence>MDITNRHDTVQSSLMGHLEQEQSIERQWKQIRDVEDFAHSSSNSYIRYGANIVHQVPYHHDQVSTSVVLRFCRTRVLRSYCRLLAAVGWKPLLGDGTMRYDALRKVINMVYVLAVIGLILGGHIITIKTYYRRDAMRNTRCREFQLSTVRNGEPERCSLYLFSVFILPATVHFIAFMIMLVQMRSQDSEEITALVERVFLQTTSVWQIARRKIQKRLKAVYLLGLLWIFLALAANIINILYRLKNNQINCTRNDKLVLTLLVIGLLAHDVASMCMAVAYTIHCQLAIVFVQNLQMLVRDGKISLLAFYKGTCEATCTIRQVNGLQSTAVFLQTVWLLISTLASIVGFVQSIDSEDYLRLSVAIISVLVWGSLLVVPLGQAARLSEVCNGIRDLGRELRSRPLVYQDTSLQELDSLVLFTASFNLTAELCSVRITKERLTLCCLVVAVIIYGSAHFDLLHF</sequence>
<keyword evidence="3" id="KW-1185">Reference proteome</keyword>
<dbReference type="Proteomes" id="UP000594260">
    <property type="component" value="Unplaced"/>
</dbReference>
<feature type="transmembrane region" description="Helical" evidence="1">
    <location>
        <begin position="106"/>
        <end position="127"/>
    </location>
</feature>
<evidence type="ECO:0008006" key="4">
    <source>
        <dbReference type="Google" id="ProtNLM"/>
    </source>
</evidence>
<feature type="transmembrane region" description="Helical" evidence="1">
    <location>
        <begin position="438"/>
        <end position="455"/>
    </location>
</feature>
<feature type="transmembrane region" description="Helical" evidence="1">
    <location>
        <begin position="261"/>
        <end position="290"/>
    </location>
</feature>
<feature type="transmembrane region" description="Helical" evidence="1">
    <location>
        <begin position="329"/>
        <end position="350"/>
    </location>
</feature>
<feature type="transmembrane region" description="Helical" evidence="1">
    <location>
        <begin position="220"/>
        <end position="241"/>
    </location>
</feature>
<proteinExistence type="predicted"/>
<evidence type="ECO:0000313" key="2">
    <source>
        <dbReference type="EnsemblMetazoa" id="XP_022668759"/>
    </source>
</evidence>
<organism evidence="2 3">
    <name type="scientific">Varroa destructor</name>
    <name type="common">Honeybee mite</name>
    <dbReference type="NCBI Taxonomy" id="109461"/>
    <lineage>
        <taxon>Eukaryota</taxon>
        <taxon>Metazoa</taxon>
        <taxon>Ecdysozoa</taxon>
        <taxon>Arthropoda</taxon>
        <taxon>Chelicerata</taxon>
        <taxon>Arachnida</taxon>
        <taxon>Acari</taxon>
        <taxon>Parasitiformes</taxon>
        <taxon>Mesostigmata</taxon>
        <taxon>Gamasina</taxon>
        <taxon>Dermanyssoidea</taxon>
        <taxon>Varroidae</taxon>
        <taxon>Varroa</taxon>
    </lineage>
</organism>
<feature type="transmembrane region" description="Helical" evidence="1">
    <location>
        <begin position="356"/>
        <end position="375"/>
    </location>
</feature>
<name>A0A7M7MDP0_VARDE</name>
<keyword evidence="1" id="KW-0472">Membrane</keyword>
<evidence type="ECO:0000313" key="3">
    <source>
        <dbReference type="Proteomes" id="UP000594260"/>
    </source>
</evidence>
<protein>
    <recommendedName>
        <fullName evidence="4">Gustatory receptor</fullName>
    </recommendedName>
</protein>
<dbReference type="CTD" id="37648"/>
<dbReference type="AlphaFoldDB" id="A0A7M7MDP0"/>
<feature type="transmembrane region" description="Helical" evidence="1">
    <location>
        <begin position="159"/>
        <end position="181"/>
    </location>
</feature>
<dbReference type="PANTHER" id="PTHR38337">
    <property type="entry name" value="AGAP010540-PA"/>
    <property type="match status" value="1"/>
</dbReference>
<evidence type="ECO:0000256" key="1">
    <source>
        <dbReference type="SAM" id="Phobius"/>
    </source>
</evidence>
<dbReference type="EnsemblMetazoa" id="XM_022813024">
    <property type="protein sequence ID" value="XP_022668759"/>
    <property type="gene ID" value="LOC111253521"/>
</dbReference>
<reference evidence="2" key="1">
    <citation type="submission" date="2021-01" db="UniProtKB">
        <authorList>
            <consortium name="EnsemblMetazoa"/>
        </authorList>
    </citation>
    <scope>IDENTIFICATION</scope>
</reference>